<keyword evidence="5 6" id="KW-0472">Membrane</keyword>
<dbReference type="AlphaFoldDB" id="A0A556AKM6"/>
<keyword evidence="4 6" id="KW-1133">Transmembrane helix</keyword>
<keyword evidence="3 6" id="KW-0812">Transmembrane</keyword>
<evidence type="ECO:0000256" key="1">
    <source>
        <dbReference type="ARBA" id="ARBA00004651"/>
    </source>
</evidence>
<comment type="caution">
    <text evidence="9">The sequence shown here is derived from an EMBL/GenBank/DDBJ whole genome shotgun (WGS) entry which is preliminary data.</text>
</comment>
<dbReference type="GO" id="GO:0005886">
    <property type="term" value="C:plasma membrane"/>
    <property type="evidence" value="ECO:0007669"/>
    <property type="project" value="UniProtKB-SubCell"/>
</dbReference>
<feature type="transmembrane region" description="Helical" evidence="6">
    <location>
        <begin position="95"/>
        <end position="118"/>
    </location>
</feature>
<evidence type="ECO:0000313" key="10">
    <source>
        <dbReference type="Proteomes" id="UP000318405"/>
    </source>
</evidence>
<dbReference type="RefSeq" id="WP_143948958.1">
    <property type="nucleotide sequence ID" value="NZ_BAABMB010000006.1"/>
</dbReference>
<dbReference type="OrthoDB" id="8828485at2"/>
<feature type="transmembrane region" description="Helical" evidence="6">
    <location>
        <begin position="62"/>
        <end position="89"/>
    </location>
</feature>
<feature type="compositionally biased region" description="Basic and acidic residues" evidence="7">
    <location>
        <begin position="242"/>
        <end position="256"/>
    </location>
</feature>
<evidence type="ECO:0000256" key="4">
    <source>
        <dbReference type="ARBA" id="ARBA00022989"/>
    </source>
</evidence>
<evidence type="ECO:0000256" key="6">
    <source>
        <dbReference type="RuleBase" id="RU366058"/>
    </source>
</evidence>
<keyword evidence="10" id="KW-1185">Reference proteome</keyword>
<keyword evidence="2 6" id="KW-1003">Cell membrane</keyword>
<feature type="region of interest" description="Disordered" evidence="7">
    <location>
        <begin position="233"/>
        <end position="256"/>
    </location>
</feature>
<feature type="domain" description="VTT" evidence="8">
    <location>
        <begin position="76"/>
        <end position="191"/>
    </location>
</feature>
<organism evidence="9 10">
    <name type="scientific">Verticiella sediminum</name>
    <dbReference type="NCBI Taxonomy" id="1247510"/>
    <lineage>
        <taxon>Bacteria</taxon>
        <taxon>Pseudomonadati</taxon>
        <taxon>Pseudomonadota</taxon>
        <taxon>Betaproteobacteria</taxon>
        <taxon>Burkholderiales</taxon>
        <taxon>Alcaligenaceae</taxon>
        <taxon>Verticiella</taxon>
    </lineage>
</organism>
<evidence type="ECO:0000313" key="9">
    <source>
        <dbReference type="EMBL" id="TSH93439.1"/>
    </source>
</evidence>
<evidence type="ECO:0000256" key="2">
    <source>
        <dbReference type="ARBA" id="ARBA00022475"/>
    </source>
</evidence>
<dbReference type="InterPro" id="IPR015414">
    <property type="entry name" value="TMEM64"/>
</dbReference>
<name>A0A556AKM6_9BURK</name>
<evidence type="ECO:0000256" key="5">
    <source>
        <dbReference type="ARBA" id="ARBA00023136"/>
    </source>
</evidence>
<protein>
    <recommendedName>
        <fullName evidence="6">TVP38/TMEM64 family membrane protein</fullName>
    </recommendedName>
</protein>
<feature type="transmembrane region" description="Helical" evidence="6">
    <location>
        <begin position="139"/>
        <end position="162"/>
    </location>
</feature>
<feature type="transmembrane region" description="Helical" evidence="6">
    <location>
        <begin position="204"/>
        <end position="223"/>
    </location>
</feature>
<comment type="subcellular location">
    <subcellularLocation>
        <location evidence="1 6">Cell membrane</location>
        <topology evidence="1 6">Multi-pass membrane protein</topology>
    </subcellularLocation>
</comment>
<reference evidence="9 10" key="1">
    <citation type="submission" date="2019-07" db="EMBL/GenBank/DDBJ databases">
        <title>Qingshengfaniella alkalisoli gen. nov., sp. nov., isolated from saline soil.</title>
        <authorList>
            <person name="Xu L."/>
            <person name="Huang X.-X."/>
            <person name="Sun J.-Q."/>
        </authorList>
    </citation>
    <scope>NUCLEOTIDE SEQUENCE [LARGE SCALE GENOMIC DNA]</scope>
    <source>
        <strain evidence="9 10">DSM 27279</strain>
    </source>
</reference>
<comment type="similarity">
    <text evidence="6">Belongs to the TVP38/TMEM64 family.</text>
</comment>
<dbReference type="Proteomes" id="UP000318405">
    <property type="component" value="Unassembled WGS sequence"/>
</dbReference>
<proteinExistence type="inferred from homology"/>
<dbReference type="PANTHER" id="PTHR12677">
    <property type="entry name" value="GOLGI APPARATUS MEMBRANE PROTEIN TVP38-RELATED"/>
    <property type="match status" value="1"/>
</dbReference>
<sequence length="256" mass="27076">MSVRSHAGRGSRLSPWLLPATVLLLFVAIAAAVWMGTPLHDMTIDDFVDEAERLAEAPLAPFVVLGIYVVGVFLLVPLTAIIAATGVVFGAWPGVAYAFIGSMLAAILSFGVGTLLGGDKLRRIAGRRVDDLSRKVARTGVRAVLAIRLVPVAPFIVVNLVAGASAIRLRDYAIGTAIGLTPGILIKVVFADQLAQAFETSDDALLTQLGIAAVALIALGWLLKRGLRRWAARQSDDEGGEQEVRALERGEPRPPG</sequence>
<dbReference type="Pfam" id="PF09335">
    <property type="entry name" value="VTT_dom"/>
    <property type="match status" value="1"/>
</dbReference>
<accession>A0A556AKM6</accession>
<dbReference type="PANTHER" id="PTHR12677:SF59">
    <property type="entry name" value="GOLGI APPARATUS MEMBRANE PROTEIN TVP38-RELATED"/>
    <property type="match status" value="1"/>
</dbReference>
<gene>
    <name evidence="9" type="ORF">FOZ76_14380</name>
</gene>
<evidence type="ECO:0000256" key="3">
    <source>
        <dbReference type="ARBA" id="ARBA00022692"/>
    </source>
</evidence>
<feature type="transmembrane region" description="Helical" evidence="6">
    <location>
        <begin position="16"/>
        <end position="35"/>
    </location>
</feature>
<dbReference type="InterPro" id="IPR032816">
    <property type="entry name" value="VTT_dom"/>
</dbReference>
<dbReference type="EMBL" id="VLTJ01000028">
    <property type="protein sequence ID" value="TSH93439.1"/>
    <property type="molecule type" value="Genomic_DNA"/>
</dbReference>
<evidence type="ECO:0000256" key="7">
    <source>
        <dbReference type="SAM" id="MobiDB-lite"/>
    </source>
</evidence>
<evidence type="ECO:0000259" key="8">
    <source>
        <dbReference type="Pfam" id="PF09335"/>
    </source>
</evidence>